<proteinExistence type="predicted"/>
<dbReference type="InterPro" id="IPR018626">
    <property type="entry name" value="LCHN/Anr2"/>
</dbReference>
<evidence type="ECO:0000313" key="1">
    <source>
        <dbReference type="EMBL" id="RCI03890.1"/>
    </source>
</evidence>
<reference evidence="1 2" key="1">
    <citation type="journal article" date="2018" name="G3 (Bethesda)">
        <title>Phylogenetic and Phylogenomic Definition of Rhizopus Species.</title>
        <authorList>
            <person name="Gryganskyi A.P."/>
            <person name="Golan J."/>
            <person name="Dolatabadi S."/>
            <person name="Mondo S."/>
            <person name="Robb S."/>
            <person name="Idnurm A."/>
            <person name="Muszewska A."/>
            <person name="Steczkiewicz K."/>
            <person name="Masonjones S."/>
            <person name="Liao H.L."/>
            <person name="Gajdeczka M.T."/>
            <person name="Anike F."/>
            <person name="Vuek A."/>
            <person name="Anishchenko I.M."/>
            <person name="Voigt K."/>
            <person name="de Hoog G.S."/>
            <person name="Smith M.E."/>
            <person name="Heitman J."/>
            <person name="Vilgalys R."/>
            <person name="Stajich J.E."/>
        </authorList>
    </citation>
    <scope>NUCLEOTIDE SEQUENCE [LARGE SCALE GENOMIC DNA]</scope>
    <source>
        <strain evidence="1 2">LSU 92-RS-03</strain>
    </source>
</reference>
<dbReference type="OrthoDB" id="2152680at2759"/>
<sequence length="304" mass="35139">MKAIGVLVQPSDTVLHHTVFLKQEISKHMVPQEDIEPSRYDDLIQYYTQHQSQTQPTRLSTYDAPQDLNMNRSVNDNLRHTIIAPQRREYDGMDVFTDLIRQFGPHIFVLWKAALLRKRIMLLNTPPMEIACKYVHLIRLLGQVPPVFQKKVGQIEAKFAMGVNDIPQLEKQYQKKSTPDSIFQMKTELYDILVKMPASCGTHHARIYNGELPVMSSRTVATEYNAADLIRYQIMFHQRAYRPSTGVWCTMSSLWTGLCYFDLLAYPDEEQDATEIQNSQVFEAVAARASEELQRQEETNDVLL</sequence>
<dbReference type="PANTHER" id="PTHR28153:SF1">
    <property type="entry name" value="DUF4484 DOMAIN-CONTAINING PROTEIN"/>
    <property type="match status" value="1"/>
</dbReference>
<comment type="caution">
    <text evidence="1">The sequence shown here is derived from an EMBL/GenBank/DDBJ whole genome shotgun (WGS) entry which is preliminary data.</text>
</comment>
<accession>A0A367KP41</accession>
<gene>
    <name evidence="1" type="ORF">CU098_012764</name>
</gene>
<dbReference type="AlphaFoldDB" id="A0A367KP41"/>
<feature type="non-terminal residue" evidence="1">
    <location>
        <position position="304"/>
    </location>
</feature>
<protein>
    <submittedName>
        <fullName evidence="1">Uncharacterized protein</fullName>
    </submittedName>
</protein>
<dbReference type="PANTHER" id="PTHR28153">
    <property type="entry name" value="PROTEIN, PUTATIVE-RELATED"/>
    <property type="match status" value="1"/>
</dbReference>
<keyword evidence="2" id="KW-1185">Reference proteome</keyword>
<dbReference type="Pfam" id="PF09804">
    <property type="entry name" value="DENND11"/>
    <property type="match status" value="1"/>
</dbReference>
<dbReference type="InterPro" id="IPR053056">
    <property type="entry name" value="Lipid_Metab_Assoc_Protein"/>
</dbReference>
<organism evidence="1 2">
    <name type="scientific">Rhizopus stolonifer</name>
    <name type="common">Rhizopus nigricans</name>
    <dbReference type="NCBI Taxonomy" id="4846"/>
    <lineage>
        <taxon>Eukaryota</taxon>
        <taxon>Fungi</taxon>
        <taxon>Fungi incertae sedis</taxon>
        <taxon>Mucoromycota</taxon>
        <taxon>Mucoromycotina</taxon>
        <taxon>Mucoromycetes</taxon>
        <taxon>Mucorales</taxon>
        <taxon>Mucorineae</taxon>
        <taxon>Rhizopodaceae</taxon>
        <taxon>Rhizopus</taxon>
    </lineage>
</organism>
<name>A0A367KP41_RHIST</name>
<evidence type="ECO:0000313" key="2">
    <source>
        <dbReference type="Proteomes" id="UP000253551"/>
    </source>
</evidence>
<dbReference type="GO" id="GO:0005811">
    <property type="term" value="C:lipid droplet"/>
    <property type="evidence" value="ECO:0007669"/>
    <property type="project" value="TreeGrafter"/>
</dbReference>
<dbReference type="EMBL" id="PJQM01000859">
    <property type="protein sequence ID" value="RCI03890.1"/>
    <property type="molecule type" value="Genomic_DNA"/>
</dbReference>
<dbReference type="Proteomes" id="UP000253551">
    <property type="component" value="Unassembled WGS sequence"/>
</dbReference>
<dbReference type="STRING" id="4846.A0A367KP41"/>